<comment type="similarity">
    <text evidence="1">Belongs to the short-chain dehydrogenases/reductases (SDR) family.</text>
</comment>
<evidence type="ECO:0000313" key="5">
    <source>
        <dbReference type="EMBL" id="KAH0538590.1"/>
    </source>
</evidence>
<dbReference type="InterPro" id="IPR057326">
    <property type="entry name" value="KR_dom"/>
</dbReference>
<sequence>MSVATARLDKKVALITGAGRGIGAGIALELARRGCDVVVNYSSSAASAEKVVKEIEGLGQKAIAVKADITDPAQITKMFQTAKDTFGHIDIVVSNSGREAFYPVGTVTPEQYDHVFALNTRAQFFVAQEAYNFLEDYGRIVLMSSVAATMKGVKNHALYAGSKAAVEGFTRSFAADCGHKKITVNAIAPGGVKTDMYTENAWHYTPGANPKTEEAKLDEGLANFCPLGRVGLPVDIGRCVSFLCSQDGEWVNGQILGLTGGSPT</sequence>
<feature type="domain" description="Ketoreductase" evidence="4">
    <location>
        <begin position="11"/>
        <end position="190"/>
    </location>
</feature>
<dbReference type="AlphaFoldDB" id="A0A9P8KWM9"/>
<dbReference type="FunFam" id="3.40.50.720:FF:000084">
    <property type="entry name" value="Short-chain dehydrogenase reductase"/>
    <property type="match status" value="1"/>
</dbReference>
<reference evidence="5" key="1">
    <citation type="submission" date="2021-03" db="EMBL/GenBank/DDBJ databases">
        <title>Comparative genomics and phylogenomic investigation of the class Geoglossomycetes provide insights into ecological specialization and systematics.</title>
        <authorList>
            <person name="Melie T."/>
            <person name="Pirro S."/>
            <person name="Miller A.N."/>
            <person name="Quandt A."/>
        </authorList>
    </citation>
    <scope>NUCLEOTIDE SEQUENCE</scope>
    <source>
        <strain evidence="5">GBOQ0MN5Z8</strain>
    </source>
</reference>
<dbReference type="SMART" id="SM00822">
    <property type="entry name" value="PKS_KR"/>
    <property type="match status" value="1"/>
</dbReference>
<dbReference type="Gene3D" id="3.40.50.720">
    <property type="entry name" value="NAD(P)-binding Rossmann-like Domain"/>
    <property type="match status" value="1"/>
</dbReference>
<keyword evidence="3" id="KW-0560">Oxidoreductase</keyword>
<comment type="caution">
    <text evidence="5">The sequence shown here is derived from an EMBL/GenBank/DDBJ whole genome shotgun (WGS) entry which is preliminary data.</text>
</comment>
<dbReference type="PRINTS" id="PR00080">
    <property type="entry name" value="SDRFAMILY"/>
</dbReference>
<dbReference type="PANTHER" id="PTHR43639:SF1">
    <property type="entry name" value="SHORT-CHAIN DEHYDROGENASE_REDUCTASE FAMILY PROTEIN"/>
    <property type="match status" value="1"/>
</dbReference>
<evidence type="ECO:0000313" key="6">
    <source>
        <dbReference type="Proteomes" id="UP000698800"/>
    </source>
</evidence>
<gene>
    <name evidence="5" type="primary">ARP2_1</name>
    <name evidence="5" type="ORF">FGG08_004840</name>
</gene>
<evidence type="ECO:0000256" key="3">
    <source>
        <dbReference type="ARBA" id="ARBA00023002"/>
    </source>
</evidence>
<dbReference type="InterPro" id="IPR036291">
    <property type="entry name" value="NAD(P)-bd_dom_sf"/>
</dbReference>
<dbReference type="GO" id="GO:0016491">
    <property type="term" value="F:oxidoreductase activity"/>
    <property type="evidence" value="ECO:0007669"/>
    <property type="project" value="UniProtKB-KW"/>
</dbReference>
<evidence type="ECO:0000259" key="4">
    <source>
        <dbReference type="SMART" id="SM00822"/>
    </source>
</evidence>
<evidence type="ECO:0000256" key="2">
    <source>
        <dbReference type="ARBA" id="ARBA00022857"/>
    </source>
</evidence>
<organism evidence="5 6">
    <name type="scientific">Glutinoglossum americanum</name>
    <dbReference type="NCBI Taxonomy" id="1670608"/>
    <lineage>
        <taxon>Eukaryota</taxon>
        <taxon>Fungi</taxon>
        <taxon>Dikarya</taxon>
        <taxon>Ascomycota</taxon>
        <taxon>Pezizomycotina</taxon>
        <taxon>Geoglossomycetes</taxon>
        <taxon>Geoglossales</taxon>
        <taxon>Geoglossaceae</taxon>
        <taxon>Glutinoglossum</taxon>
    </lineage>
</organism>
<dbReference type="SUPFAM" id="SSF51735">
    <property type="entry name" value="NAD(P)-binding Rossmann-fold domains"/>
    <property type="match status" value="1"/>
</dbReference>
<dbReference type="InterPro" id="IPR020904">
    <property type="entry name" value="Sc_DH/Rdtase_CS"/>
</dbReference>
<evidence type="ECO:0000256" key="1">
    <source>
        <dbReference type="ARBA" id="ARBA00006484"/>
    </source>
</evidence>
<protein>
    <submittedName>
        <fullName evidence="5">Arp2/3 complex subunit, actin nucleation center</fullName>
    </submittedName>
</protein>
<proteinExistence type="inferred from homology"/>
<keyword evidence="6" id="KW-1185">Reference proteome</keyword>
<accession>A0A9P8KWM9</accession>
<dbReference type="PROSITE" id="PS00061">
    <property type="entry name" value="ADH_SHORT"/>
    <property type="match status" value="1"/>
</dbReference>
<keyword evidence="2" id="KW-0521">NADP</keyword>
<name>A0A9P8KWM9_9PEZI</name>
<dbReference type="PRINTS" id="PR00081">
    <property type="entry name" value="GDHRDH"/>
</dbReference>
<dbReference type="EMBL" id="JAGHQL010000103">
    <property type="protein sequence ID" value="KAH0538590.1"/>
    <property type="molecule type" value="Genomic_DNA"/>
</dbReference>
<dbReference type="Pfam" id="PF13561">
    <property type="entry name" value="adh_short_C2"/>
    <property type="match status" value="1"/>
</dbReference>
<dbReference type="Proteomes" id="UP000698800">
    <property type="component" value="Unassembled WGS sequence"/>
</dbReference>
<dbReference type="OrthoDB" id="47007at2759"/>
<dbReference type="InterPro" id="IPR002347">
    <property type="entry name" value="SDR_fam"/>
</dbReference>
<dbReference type="PANTHER" id="PTHR43639">
    <property type="entry name" value="OXIDOREDUCTASE, SHORT-CHAIN DEHYDROGENASE/REDUCTASE FAMILY (AFU_ORTHOLOGUE AFUA_5G02870)"/>
    <property type="match status" value="1"/>
</dbReference>